<dbReference type="CDD" id="cd03784">
    <property type="entry name" value="GT1_Gtf-like"/>
    <property type="match status" value="1"/>
</dbReference>
<evidence type="ECO:0000256" key="2">
    <source>
        <dbReference type="ARBA" id="ARBA00022679"/>
    </source>
</evidence>
<dbReference type="Gene3D" id="3.40.50.2000">
    <property type="entry name" value="Glycogen Phosphorylase B"/>
    <property type="match status" value="2"/>
</dbReference>
<evidence type="ECO:0000313" key="4">
    <source>
        <dbReference type="EMBL" id="KAJ5596136.1"/>
    </source>
</evidence>
<keyword evidence="2" id="KW-0808">Transferase</keyword>
<dbReference type="PANTHER" id="PTHR48050:SF27">
    <property type="entry name" value="GLUCOSYLTRANSFERASE, PUTATIVE (AFU_ORTHOLOGUE AFUA_7G04880)-RELATED"/>
    <property type="match status" value="1"/>
</dbReference>
<proteinExistence type="predicted"/>
<reference evidence="4 5" key="1">
    <citation type="journal article" date="2023" name="IMA Fungus">
        <title>Comparative genomic study of the Penicillium genus elucidates a diverse pangenome and 15 lateral gene transfer events.</title>
        <authorList>
            <person name="Petersen C."/>
            <person name="Sorensen T."/>
            <person name="Nielsen M.R."/>
            <person name="Sondergaard T.E."/>
            <person name="Sorensen J.L."/>
            <person name="Fitzpatrick D.A."/>
            <person name="Frisvad J.C."/>
            <person name="Nielsen K.L."/>
        </authorList>
    </citation>
    <scope>NUCLEOTIDE SEQUENCE [LARGE SCALE GENOMIC DNA]</scope>
    <source>
        <strain evidence="4 5">IBT 29057</strain>
    </source>
</reference>
<evidence type="ECO:0000313" key="5">
    <source>
        <dbReference type="Proteomes" id="UP001216150"/>
    </source>
</evidence>
<dbReference type="AlphaFoldDB" id="A0AAD6DW64"/>
<dbReference type="PANTHER" id="PTHR48050">
    <property type="entry name" value="STEROL 3-BETA-GLUCOSYLTRANSFERASE"/>
    <property type="match status" value="1"/>
</dbReference>
<dbReference type="FunFam" id="3.40.50.2000:FF:000009">
    <property type="entry name" value="Sterol 3-beta-glucosyltransferase UGT80A2"/>
    <property type="match status" value="1"/>
</dbReference>
<organism evidence="4 5">
    <name type="scientific">Penicillium hetheringtonii</name>
    <dbReference type="NCBI Taxonomy" id="911720"/>
    <lineage>
        <taxon>Eukaryota</taxon>
        <taxon>Fungi</taxon>
        <taxon>Dikarya</taxon>
        <taxon>Ascomycota</taxon>
        <taxon>Pezizomycotina</taxon>
        <taxon>Eurotiomycetes</taxon>
        <taxon>Eurotiomycetidae</taxon>
        <taxon>Eurotiales</taxon>
        <taxon>Aspergillaceae</taxon>
        <taxon>Penicillium</taxon>
    </lineage>
</organism>
<dbReference type="GO" id="GO:0005975">
    <property type="term" value="P:carbohydrate metabolic process"/>
    <property type="evidence" value="ECO:0007669"/>
    <property type="project" value="InterPro"/>
</dbReference>
<comment type="subcellular location">
    <subcellularLocation>
        <location evidence="1">Endomembrane system</location>
        <topology evidence="1">Peripheral membrane protein</topology>
    </subcellularLocation>
</comment>
<dbReference type="InterPro" id="IPR050426">
    <property type="entry name" value="Glycosyltransferase_28"/>
</dbReference>
<accession>A0AAD6DW64</accession>
<dbReference type="Pfam" id="PF03033">
    <property type="entry name" value="Glyco_transf_28"/>
    <property type="match status" value="1"/>
</dbReference>
<sequence length="744" mass="81473">CQQLNGTELQRIGHRVRIATHIAFEQFVCQAGVEFYPIGSNLADLMAYMVNNPGLIPIYVMAMPKKNRLMMAEILHGCWNACIMPDPVTHAPFVASAIIANPPSFAHVHCAQALDIPLHLMFTMPWSPSRAFSHPLANLRNVPQKRAGSIVSHILSLTGYHGKVWGGIINDWRKHELELDPVSFSDGPFLLENLNIPYTYCWSPGLVPKPGDWPANIRADVCGFFFRDITNYKPTLEILEFLDAGPPPIYIGFGSIVISNPKKMTEVLLQAIEGTNVRAIISRGWSNIGGPQLPHILYIDDCPHEWLFQHVSVVIHHSGAGTTACGLRYGKPTVIPFFGEYVYLLPGQAFPAVLYKPCIAQTLTLVFSQPFWGEMIAGSGAGPSPILQKLLDVPKLIGAINYCLTPEATSAASRLSLKISEEHGVQVAVSSFHRQLKSRLLRCDLLPHLPACWKLKQNNRVWHLSTAVAEILVGGRSIDPKKLKIYQSNPIHIGTRRWEPNTGIASAGMGMTSDLLKGRTRCLYRKGTSSNASSSLSHLDKAVLLPPLISGMRSDSRPLNQTRSMNDLTMMSSLDQKDKRIFRTMASASARVSGNLLGKTLSGVMIEIPLAVAEGFRVLPGLYGDKVHERGVIKDWKSGAIIGMKSFAVGIGESFIDPLFQPYKGARDGGIPGFAGGLLKGSFGSLAKMSHASIGLVAYPSQGIKKTVQSAYRDNTRKRILEALHEQGLDLAKQIRSNGTADDC</sequence>
<dbReference type="InterPro" id="IPR002213">
    <property type="entry name" value="UDP_glucos_trans"/>
</dbReference>
<dbReference type="InterPro" id="IPR004276">
    <property type="entry name" value="GlycoTrans_28_N"/>
</dbReference>
<keyword evidence="5" id="KW-1185">Reference proteome</keyword>
<feature type="domain" description="Glycosyltransferase family 28 N-terminal" evidence="3">
    <location>
        <begin position="7"/>
        <end position="132"/>
    </location>
</feature>
<gene>
    <name evidence="4" type="ORF">N7450_002594</name>
</gene>
<name>A0AAD6DW64_9EURO</name>
<dbReference type="EMBL" id="JAQJAC010000002">
    <property type="protein sequence ID" value="KAJ5596136.1"/>
    <property type="molecule type" value="Genomic_DNA"/>
</dbReference>
<feature type="non-terminal residue" evidence="4">
    <location>
        <position position="1"/>
    </location>
</feature>
<dbReference type="GO" id="GO:0016906">
    <property type="term" value="F:sterol 3-beta-glucosyltransferase activity"/>
    <property type="evidence" value="ECO:0007669"/>
    <property type="project" value="UniProtKB-ARBA"/>
</dbReference>
<dbReference type="Proteomes" id="UP001216150">
    <property type="component" value="Unassembled WGS sequence"/>
</dbReference>
<protein>
    <recommendedName>
        <fullName evidence="3">Glycosyltransferase family 28 N-terminal domain-containing protein</fullName>
    </recommendedName>
</protein>
<evidence type="ECO:0000256" key="1">
    <source>
        <dbReference type="ARBA" id="ARBA00004184"/>
    </source>
</evidence>
<evidence type="ECO:0000259" key="3">
    <source>
        <dbReference type="Pfam" id="PF03033"/>
    </source>
</evidence>
<dbReference type="GO" id="GO:0012505">
    <property type="term" value="C:endomembrane system"/>
    <property type="evidence" value="ECO:0007669"/>
    <property type="project" value="UniProtKB-SubCell"/>
</dbReference>
<dbReference type="SUPFAM" id="SSF53756">
    <property type="entry name" value="UDP-Glycosyltransferase/glycogen phosphorylase"/>
    <property type="match status" value="1"/>
</dbReference>
<comment type="caution">
    <text evidence="4">The sequence shown here is derived from an EMBL/GenBank/DDBJ whole genome shotgun (WGS) entry which is preliminary data.</text>
</comment>